<dbReference type="CDD" id="cd08414">
    <property type="entry name" value="PBP2_LTTR_aromatics_like"/>
    <property type="match status" value="1"/>
</dbReference>
<feature type="domain" description="HTH lysR-type" evidence="5">
    <location>
        <begin position="1"/>
        <end position="58"/>
    </location>
</feature>
<evidence type="ECO:0000256" key="1">
    <source>
        <dbReference type="ARBA" id="ARBA00009437"/>
    </source>
</evidence>
<dbReference type="InterPro" id="IPR000847">
    <property type="entry name" value="LysR_HTH_N"/>
</dbReference>
<dbReference type="Gene3D" id="1.10.10.10">
    <property type="entry name" value="Winged helix-like DNA-binding domain superfamily/Winged helix DNA-binding domain"/>
    <property type="match status" value="1"/>
</dbReference>
<accession>A0A4R5BWG5</accession>
<dbReference type="GO" id="GO:0032993">
    <property type="term" value="C:protein-DNA complex"/>
    <property type="evidence" value="ECO:0007669"/>
    <property type="project" value="TreeGrafter"/>
</dbReference>
<sequence>MELRHLAGFVAVAEERHFGRAAARLHVSQSPLSQQIRLLERDLGITLFDRSTRSVKLTAAGETMLAPAREVLAAAAVARRAARAAGQGQVGRVSLGFAGTSSAVTMPLLTRAVTAELPGIEFVLQGPHYSGETVGRVADGSLDLAFATVSNNRGLHNRVVRKDRLMLAVADSHPLAAEEEVSLGDLADESFVTFPSARGSEVRDLSVRSCLEAGFTPRIAQEAPDSFSLLALVGASVGIALVVEAARTITLDHVVFIPLKDPAPVLPVSLVWRSTDESAALHAVLHVAEEVLPTARS</sequence>
<dbReference type="InterPro" id="IPR036388">
    <property type="entry name" value="WH-like_DNA-bd_sf"/>
</dbReference>
<dbReference type="Proteomes" id="UP000294723">
    <property type="component" value="Unassembled WGS sequence"/>
</dbReference>
<keyword evidence="4" id="KW-0804">Transcription</keyword>
<dbReference type="SUPFAM" id="SSF53850">
    <property type="entry name" value="Periplasmic binding protein-like II"/>
    <property type="match status" value="1"/>
</dbReference>
<keyword evidence="7" id="KW-1185">Reference proteome</keyword>
<dbReference type="FunFam" id="1.10.10.10:FF:000001">
    <property type="entry name" value="LysR family transcriptional regulator"/>
    <property type="match status" value="1"/>
</dbReference>
<protein>
    <submittedName>
        <fullName evidence="6">LysR family transcriptional regulator</fullName>
    </submittedName>
</protein>
<name>A0A4R5BWG5_9PSEU</name>
<dbReference type="RefSeq" id="WP_132681918.1">
    <property type="nucleotide sequence ID" value="NZ_SMLA01000008.1"/>
</dbReference>
<dbReference type="Gene3D" id="3.40.190.10">
    <property type="entry name" value="Periplasmic binding protein-like II"/>
    <property type="match status" value="2"/>
</dbReference>
<organism evidence="6 7">
    <name type="scientific">Saccharopolyspora karakumensis</name>
    <dbReference type="NCBI Taxonomy" id="2530386"/>
    <lineage>
        <taxon>Bacteria</taxon>
        <taxon>Bacillati</taxon>
        <taxon>Actinomycetota</taxon>
        <taxon>Actinomycetes</taxon>
        <taxon>Pseudonocardiales</taxon>
        <taxon>Pseudonocardiaceae</taxon>
        <taxon>Saccharopolyspora</taxon>
    </lineage>
</organism>
<comment type="similarity">
    <text evidence="1">Belongs to the LysR transcriptional regulatory family.</text>
</comment>
<dbReference type="PROSITE" id="PS50931">
    <property type="entry name" value="HTH_LYSR"/>
    <property type="match status" value="1"/>
</dbReference>
<evidence type="ECO:0000256" key="4">
    <source>
        <dbReference type="ARBA" id="ARBA00023163"/>
    </source>
</evidence>
<dbReference type="InterPro" id="IPR005119">
    <property type="entry name" value="LysR_subst-bd"/>
</dbReference>
<evidence type="ECO:0000259" key="5">
    <source>
        <dbReference type="PROSITE" id="PS50931"/>
    </source>
</evidence>
<dbReference type="EMBL" id="SMLA01000008">
    <property type="protein sequence ID" value="TDD90555.1"/>
    <property type="molecule type" value="Genomic_DNA"/>
</dbReference>
<dbReference type="InterPro" id="IPR036390">
    <property type="entry name" value="WH_DNA-bd_sf"/>
</dbReference>
<dbReference type="PRINTS" id="PR00039">
    <property type="entry name" value="HTHLYSR"/>
</dbReference>
<gene>
    <name evidence="6" type="ORF">E1202_07970</name>
</gene>
<dbReference type="Pfam" id="PF03466">
    <property type="entry name" value="LysR_substrate"/>
    <property type="match status" value="1"/>
</dbReference>
<dbReference type="Pfam" id="PF00126">
    <property type="entry name" value="HTH_1"/>
    <property type="match status" value="1"/>
</dbReference>
<keyword evidence="2" id="KW-0805">Transcription regulation</keyword>
<dbReference type="PANTHER" id="PTHR30346">
    <property type="entry name" value="TRANSCRIPTIONAL DUAL REGULATOR HCAR-RELATED"/>
    <property type="match status" value="1"/>
</dbReference>
<keyword evidence="3" id="KW-0238">DNA-binding</keyword>
<dbReference type="GO" id="GO:0003677">
    <property type="term" value="F:DNA binding"/>
    <property type="evidence" value="ECO:0007669"/>
    <property type="project" value="UniProtKB-KW"/>
</dbReference>
<dbReference type="AlphaFoldDB" id="A0A4R5BWG5"/>
<dbReference type="SUPFAM" id="SSF46785">
    <property type="entry name" value="Winged helix' DNA-binding domain"/>
    <property type="match status" value="1"/>
</dbReference>
<dbReference type="GO" id="GO:0003700">
    <property type="term" value="F:DNA-binding transcription factor activity"/>
    <property type="evidence" value="ECO:0007669"/>
    <property type="project" value="InterPro"/>
</dbReference>
<comment type="caution">
    <text evidence="6">The sequence shown here is derived from an EMBL/GenBank/DDBJ whole genome shotgun (WGS) entry which is preliminary data.</text>
</comment>
<dbReference type="PANTHER" id="PTHR30346:SF28">
    <property type="entry name" value="HTH-TYPE TRANSCRIPTIONAL REGULATOR CYNR"/>
    <property type="match status" value="1"/>
</dbReference>
<reference evidence="6 7" key="1">
    <citation type="submission" date="2019-03" db="EMBL/GenBank/DDBJ databases">
        <title>Draft genome sequences of novel Actinobacteria.</title>
        <authorList>
            <person name="Sahin N."/>
            <person name="Ay H."/>
            <person name="Saygin H."/>
        </authorList>
    </citation>
    <scope>NUCLEOTIDE SEQUENCE [LARGE SCALE GENOMIC DNA]</scope>
    <source>
        <strain evidence="6 7">5K548</strain>
    </source>
</reference>
<evidence type="ECO:0000256" key="3">
    <source>
        <dbReference type="ARBA" id="ARBA00023125"/>
    </source>
</evidence>
<proteinExistence type="inferred from homology"/>
<evidence type="ECO:0000256" key="2">
    <source>
        <dbReference type="ARBA" id="ARBA00023015"/>
    </source>
</evidence>
<evidence type="ECO:0000313" key="6">
    <source>
        <dbReference type="EMBL" id="TDD90555.1"/>
    </source>
</evidence>
<evidence type="ECO:0000313" key="7">
    <source>
        <dbReference type="Proteomes" id="UP000294723"/>
    </source>
</evidence>